<dbReference type="VEuPathDB" id="TrichDB:TVAG_293640"/>
<dbReference type="KEGG" id="tva:4733717"/>
<feature type="coiled-coil region" evidence="1">
    <location>
        <begin position="38"/>
        <end position="65"/>
    </location>
</feature>
<evidence type="ECO:0000313" key="2">
    <source>
        <dbReference type="EMBL" id="EAX76311.1"/>
    </source>
</evidence>
<keyword evidence="3" id="KW-1185">Reference proteome</keyword>
<dbReference type="EMBL" id="DS124812">
    <property type="protein sequence ID" value="EAX76311.1"/>
    <property type="molecule type" value="Genomic_DNA"/>
</dbReference>
<dbReference type="AlphaFoldDB" id="A2H2Q6"/>
<proteinExistence type="predicted"/>
<sequence length="200" mass="23479">MTKKMPFAKRPPSQHQMPIFYWRGGNELKEKEYLEAEYSKLFLDRAKAEDDLKSAEEELARARSTLMEREGYSNALASFMDSDTQGATEEIQLKKELEELQNKTEEADLELQKYTSQAQPAVTASLQKEKAYYLLEKQRYQRSYLNALSTGDQCRNQAALIVTSNRYRRAVDLEFQYDKALRRETIYAKELFKLRMKLTQ</sequence>
<accession>A2H2Q6</accession>
<feature type="coiled-coil region" evidence="1">
    <location>
        <begin position="90"/>
        <end position="117"/>
    </location>
</feature>
<reference evidence="2" key="1">
    <citation type="submission" date="2006-10" db="EMBL/GenBank/DDBJ databases">
        <authorList>
            <person name="Amadeo P."/>
            <person name="Zhao Q."/>
            <person name="Wortman J."/>
            <person name="Fraser-Liggett C."/>
            <person name="Carlton J."/>
        </authorList>
    </citation>
    <scope>NUCLEOTIDE SEQUENCE</scope>
    <source>
        <strain evidence="2">G3</strain>
    </source>
</reference>
<keyword evidence="1" id="KW-0175">Coiled coil</keyword>
<dbReference type="VEuPathDB" id="TrichDB:TVAGG3_0737200"/>
<dbReference type="SMR" id="A2H2Q6"/>
<dbReference type="Proteomes" id="UP000001542">
    <property type="component" value="Unassembled WGS sequence"/>
</dbReference>
<evidence type="ECO:0000313" key="3">
    <source>
        <dbReference type="Proteomes" id="UP000001542"/>
    </source>
</evidence>
<dbReference type="InParanoid" id="A2H2Q6"/>
<name>A2H2Q6_TRIV3</name>
<evidence type="ECO:0000256" key="1">
    <source>
        <dbReference type="SAM" id="Coils"/>
    </source>
</evidence>
<gene>
    <name evidence="2" type="ORF">TVAG_293640</name>
</gene>
<reference evidence="2" key="2">
    <citation type="journal article" date="2007" name="Science">
        <title>Draft genome sequence of the sexually transmitted pathogen Trichomonas vaginalis.</title>
        <authorList>
            <person name="Carlton J.M."/>
            <person name="Hirt R.P."/>
            <person name="Silva J.C."/>
            <person name="Delcher A.L."/>
            <person name="Schatz M."/>
            <person name="Zhao Q."/>
            <person name="Wortman J.R."/>
            <person name="Bidwell S.L."/>
            <person name="Alsmark U.C.M."/>
            <person name="Besteiro S."/>
            <person name="Sicheritz-Ponten T."/>
            <person name="Noel C.J."/>
            <person name="Dacks J.B."/>
            <person name="Foster P.G."/>
            <person name="Simillion C."/>
            <person name="Van de Peer Y."/>
            <person name="Miranda-Saavedra D."/>
            <person name="Barton G.J."/>
            <person name="Westrop G.D."/>
            <person name="Mueller S."/>
            <person name="Dessi D."/>
            <person name="Fiori P.L."/>
            <person name="Ren Q."/>
            <person name="Paulsen I."/>
            <person name="Zhang H."/>
            <person name="Bastida-Corcuera F.D."/>
            <person name="Simoes-Barbosa A."/>
            <person name="Brown M.T."/>
            <person name="Hayes R.D."/>
            <person name="Mukherjee M."/>
            <person name="Okumura C.Y."/>
            <person name="Schneider R."/>
            <person name="Smith A.J."/>
            <person name="Vanacova S."/>
            <person name="Villalvazo M."/>
            <person name="Haas B.J."/>
            <person name="Pertea M."/>
            <person name="Feldblyum T.V."/>
            <person name="Utterback T.R."/>
            <person name="Shu C.L."/>
            <person name="Osoegawa K."/>
            <person name="de Jong P.J."/>
            <person name="Hrdy I."/>
            <person name="Horvathova L."/>
            <person name="Zubacova Z."/>
            <person name="Dolezal P."/>
            <person name="Malik S.B."/>
            <person name="Logsdon J.M. Jr."/>
            <person name="Henze K."/>
            <person name="Gupta A."/>
            <person name="Wang C.C."/>
            <person name="Dunne R.L."/>
            <person name="Upcroft J.A."/>
            <person name="Upcroft P."/>
            <person name="White O."/>
            <person name="Salzberg S.L."/>
            <person name="Tang P."/>
            <person name="Chiu C.-H."/>
            <person name="Lee Y.-S."/>
            <person name="Embley T.M."/>
            <person name="Coombs G.H."/>
            <person name="Mottram J.C."/>
            <person name="Tachezy J."/>
            <person name="Fraser-Liggett C.M."/>
            <person name="Johnson P.J."/>
        </authorList>
    </citation>
    <scope>NUCLEOTIDE SEQUENCE [LARGE SCALE GENOMIC DNA]</scope>
    <source>
        <strain evidence="2">G3</strain>
    </source>
</reference>
<protein>
    <submittedName>
        <fullName evidence="2">Uncharacterized protein</fullName>
    </submittedName>
</protein>
<organism evidence="2 3">
    <name type="scientific">Trichomonas vaginalis (strain ATCC PRA-98 / G3)</name>
    <dbReference type="NCBI Taxonomy" id="412133"/>
    <lineage>
        <taxon>Eukaryota</taxon>
        <taxon>Metamonada</taxon>
        <taxon>Parabasalia</taxon>
        <taxon>Trichomonadida</taxon>
        <taxon>Trichomonadidae</taxon>
        <taxon>Trichomonas</taxon>
    </lineage>
</organism>